<feature type="domain" description="Acyl-CoA oxidase/dehydrogenase middle" evidence="8">
    <location>
        <begin position="137"/>
        <end position="229"/>
    </location>
</feature>
<comment type="cofactor">
    <cofactor evidence="1 6">
        <name>FAD</name>
        <dbReference type="ChEBI" id="CHEBI:57692"/>
    </cofactor>
</comment>
<feature type="domain" description="Acyl-CoA dehydrogenase/oxidase N-terminal" evidence="9">
    <location>
        <begin position="24"/>
        <end position="133"/>
    </location>
</feature>
<organism evidence="10 11">
    <name type="scientific">Capillimicrobium parvum</name>
    <dbReference type="NCBI Taxonomy" id="2884022"/>
    <lineage>
        <taxon>Bacteria</taxon>
        <taxon>Bacillati</taxon>
        <taxon>Actinomycetota</taxon>
        <taxon>Thermoleophilia</taxon>
        <taxon>Solirubrobacterales</taxon>
        <taxon>Capillimicrobiaceae</taxon>
        <taxon>Capillimicrobium</taxon>
    </lineage>
</organism>
<dbReference type="InterPro" id="IPR009100">
    <property type="entry name" value="AcylCoA_DH/oxidase_NM_dom_sf"/>
</dbReference>
<dbReference type="FunFam" id="1.20.140.10:FF:000001">
    <property type="entry name" value="Acyl-CoA dehydrogenase"/>
    <property type="match status" value="1"/>
</dbReference>
<dbReference type="Gene3D" id="1.10.540.10">
    <property type="entry name" value="Acyl-CoA dehydrogenase/oxidase, N-terminal domain"/>
    <property type="match status" value="1"/>
</dbReference>
<evidence type="ECO:0000256" key="5">
    <source>
        <dbReference type="ARBA" id="ARBA00023002"/>
    </source>
</evidence>
<keyword evidence="5 6" id="KW-0560">Oxidoreductase</keyword>
<evidence type="ECO:0000256" key="6">
    <source>
        <dbReference type="RuleBase" id="RU362125"/>
    </source>
</evidence>
<dbReference type="InterPro" id="IPR006091">
    <property type="entry name" value="Acyl-CoA_Oxase/DH_mid-dom"/>
</dbReference>
<keyword evidence="4 6" id="KW-0274">FAD</keyword>
<gene>
    <name evidence="10" type="ORF">DSM104329_00243</name>
</gene>
<accession>A0A9E6XTS6</accession>
<dbReference type="Pfam" id="PF02770">
    <property type="entry name" value="Acyl-CoA_dh_M"/>
    <property type="match status" value="1"/>
</dbReference>
<evidence type="ECO:0000313" key="10">
    <source>
        <dbReference type="EMBL" id="UGS33878.1"/>
    </source>
</evidence>
<dbReference type="InterPro" id="IPR006089">
    <property type="entry name" value="Acyl-CoA_DH_CS"/>
</dbReference>
<dbReference type="RefSeq" id="WP_259313568.1">
    <property type="nucleotide sequence ID" value="NZ_CP087164.1"/>
</dbReference>
<protein>
    <submittedName>
        <fullName evidence="10">Cyclohexane-1-carbonyl-CoA dehydrogenase</fullName>
        <ecNumber evidence="10">1.3.8.11</ecNumber>
    </submittedName>
</protein>
<evidence type="ECO:0000256" key="2">
    <source>
        <dbReference type="ARBA" id="ARBA00009347"/>
    </source>
</evidence>
<evidence type="ECO:0000259" key="7">
    <source>
        <dbReference type="Pfam" id="PF00441"/>
    </source>
</evidence>
<dbReference type="InterPro" id="IPR009075">
    <property type="entry name" value="AcylCo_DH/oxidase_C"/>
</dbReference>
<dbReference type="InterPro" id="IPR046373">
    <property type="entry name" value="Acyl-CoA_Oxase/DH_mid-dom_sf"/>
</dbReference>
<evidence type="ECO:0000313" key="11">
    <source>
        <dbReference type="Proteomes" id="UP001162834"/>
    </source>
</evidence>
<dbReference type="GO" id="GO:0003995">
    <property type="term" value="F:acyl-CoA dehydrogenase activity"/>
    <property type="evidence" value="ECO:0007669"/>
    <property type="project" value="InterPro"/>
</dbReference>
<dbReference type="AlphaFoldDB" id="A0A9E6XTS6"/>
<sequence length="399" mass="42393">MTATAATATAMSAPLLDAHLDDGQLELLAGTAQAARERLAPVAEAGAPGEVNRELMAGLAQTGLLGRLFRRDGDRWAPDVGAMELCLIREGLARYCTEAETAFAVQGLGSFPMLQSGSAQLVEAWAPRLATGEAVAGFALTEPQSGSDVAALALQARRDGDGFVLTGEKVYISNAPDADAYSVFARTTEGAGARGLTAFWVPRDSPGLEGQRIDLLSPHPIGRLVFDGVRVEPEQVLGDVDAGFRVAMRTLDLFRPSVGAFAVGMAQAAIAAARDHAATRQAFGRPIKDFQGISHRLADVATRVQAARLLVHHAATAYDRGVRPVTQTAAMAKLMATETAQEAVDLAVQVHGARALERGHVLEHLYREVRAPRIYEGASEIQREIIARALFATVSEDQR</sequence>
<evidence type="ECO:0000259" key="9">
    <source>
        <dbReference type="Pfam" id="PF02771"/>
    </source>
</evidence>
<dbReference type="Proteomes" id="UP001162834">
    <property type="component" value="Chromosome"/>
</dbReference>
<dbReference type="PROSITE" id="PS00072">
    <property type="entry name" value="ACYL_COA_DH_1"/>
    <property type="match status" value="1"/>
</dbReference>
<dbReference type="Pfam" id="PF00441">
    <property type="entry name" value="Acyl-CoA_dh_1"/>
    <property type="match status" value="1"/>
</dbReference>
<dbReference type="SUPFAM" id="SSF56645">
    <property type="entry name" value="Acyl-CoA dehydrogenase NM domain-like"/>
    <property type="match status" value="1"/>
</dbReference>
<dbReference type="PANTHER" id="PTHR43884">
    <property type="entry name" value="ACYL-COA DEHYDROGENASE"/>
    <property type="match status" value="1"/>
</dbReference>
<keyword evidence="11" id="KW-1185">Reference proteome</keyword>
<dbReference type="InterPro" id="IPR013786">
    <property type="entry name" value="AcylCoA_DH/ox_N"/>
</dbReference>
<dbReference type="SUPFAM" id="SSF47203">
    <property type="entry name" value="Acyl-CoA dehydrogenase C-terminal domain-like"/>
    <property type="match status" value="1"/>
</dbReference>
<evidence type="ECO:0000256" key="1">
    <source>
        <dbReference type="ARBA" id="ARBA00001974"/>
    </source>
</evidence>
<reference evidence="10" key="1">
    <citation type="journal article" date="2022" name="Int. J. Syst. Evol. Microbiol.">
        <title>Pseudomonas aegrilactucae sp. nov. and Pseudomonas morbosilactucae sp. nov., pathogens causing bacterial rot of lettuce in Japan.</title>
        <authorList>
            <person name="Sawada H."/>
            <person name="Fujikawa T."/>
            <person name="Satou M."/>
        </authorList>
    </citation>
    <scope>NUCLEOTIDE SEQUENCE</scope>
    <source>
        <strain evidence="10">0166_1</strain>
    </source>
</reference>
<dbReference type="Gene3D" id="2.40.110.10">
    <property type="entry name" value="Butyryl-CoA Dehydrogenase, subunit A, domain 2"/>
    <property type="match status" value="1"/>
</dbReference>
<evidence type="ECO:0000256" key="4">
    <source>
        <dbReference type="ARBA" id="ARBA00022827"/>
    </source>
</evidence>
<dbReference type="Gene3D" id="1.20.140.10">
    <property type="entry name" value="Butyryl-CoA Dehydrogenase, subunit A, domain 3"/>
    <property type="match status" value="1"/>
</dbReference>
<feature type="domain" description="Acyl-CoA dehydrogenase/oxidase C-terminal" evidence="7">
    <location>
        <begin position="242"/>
        <end position="390"/>
    </location>
</feature>
<evidence type="ECO:0000256" key="3">
    <source>
        <dbReference type="ARBA" id="ARBA00022630"/>
    </source>
</evidence>
<dbReference type="Pfam" id="PF02771">
    <property type="entry name" value="Acyl-CoA_dh_N"/>
    <property type="match status" value="1"/>
</dbReference>
<comment type="similarity">
    <text evidence="2 6">Belongs to the acyl-CoA dehydrogenase family.</text>
</comment>
<dbReference type="InterPro" id="IPR037069">
    <property type="entry name" value="AcylCoA_DH/ox_N_sf"/>
</dbReference>
<dbReference type="PANTHER" id="PTHR43884:SF22">
    <property type="entry name" value="BLR3437 PROTEIN"/>
    <property type="match status" value="1"/>
</dbReference>
<name>A0A9E6XTS6_9ACTN</name>
<dbReference type="GO" id="GO:0050660">
    <property type="term" value="F:flavin adenine dinucleotide binding"/>
    <property type="evidence" value="ECO:0007669"/>
    <property type="project" value="InterPro"/>
</dbReference>
<dbReference type="KEGG" id="sbae:DSM104329_00243"/>
<keyword evidence="3 6" id="KW-0285">Flavoprotein</keyword>
<evidence type="ECO:0000259" key="8">
    <source>
        <dbReference type="Pfam" id="PF02770"/>
    </source>
</evidence>
<dbReference type="EC" id="1.3.8.11" evidence="10"/>
<dbReference type="InterPro" id="IPR036250">
    <property type="entry name" value="AcylCo_DH-like_C"/>
</dbReference>
<proteinExistence type="inferred from homology"/>
<dbReference type="EMBL" id="CP087164">
    <property type="protein sequence ID" value="UGS33878.1"/>
    <property type="molecule type" value="Genomic_DNA"/>
</dbReference>